<dbReference type="SUPFAM" id="SSF47802">
    <property type="entry name" value="DNA polymerase beta, N-terminal domain-like"/>
    <property type="match status" value="1"/>
</dbReference>
<dbReference type="GO" id="GO:0004527">
    <property type="term" value="F:exonuclease activity"/>
    <property type="evidence" value="ECO:0007669"/>
    <property type="project" value="UniProtKB-KW"/>
</dbReference>
<dbReference type="PANTHER" id="PTHR36928">
    <property type="entry name" value="PHOSPHATASE YCDX-RELATED"/>
    <property type="match status" value="1"/>
</dbReference>
<dbReference type="InterPro" id="IPR022311">
    <property type="entry name" value="PolX-like"/>
</dbReference>
<keyword evidence="5" id="KW-0378">Hydrolase</keyword>
<dbReference type="InterPro" id="IPR037160">
    <property type="entry name" value="DNA_Pol_thumb_sf"/>
</dbReference>
<dbReference type="Gene3D" id="3.30.210.10">
    <property type="entry name" value="DNA polymerase, thumb domain"/>
    <property type="match status" value="1"/>
</dbReference>
<dbReference type="EMBL" id="JAAZNL010000016">
    <property type="protein sequence ID" value="NMB69870.1"/>
    <property type="molecule type" value="Genomic_DNA"/>
</dbReference>
<dbReference type="Gene3D" id="1.10.150.20">
    <property type="entry name" value="5' to 3' exonuclease, C-terminal subdomain"/>
    <property type="match status" value="1"/>
</dbReference>
<dbReference type="GO" id="GO:0003677">
    <property type="term" value="F:DNA binding"/>
    <property type="evidence" value="ECO:0007669"/>
    <property type="project" value="InterPro"/>
</dbReference>
<gene>
    <name evidence="5" type="primary">polX</name>
    <name evidence="5" type="ORF">GYA27_01535</name>
</gene>
<dbReference type="Pfam" id="PF14716">
    <property type="entry name" value="HHH_8"/>
    <property type="match status" value="1"/>
</dbReference>
<dbReference type="SMART" id="SM00481">
    <property type="entry name" value="POLIIIAc"/>
    <property type="match status" value="1"/>
</dbReference>
<evidence type="ECO:0000259" key="3">
    <source>
        <dbReference type="SMART" id="SM00481"/>
    </source>
</evidence>
<evidence type="ECO:0000313" key="5">
    <source>
        <dbReference type="EMBL" id="NMB69870.1"/>
    </source>
</evidence>
<dbReference type="SUPFAM" id="SSF89550">
    <property type="entry name" value="PHP domain-like"/>
    <property type="match status" value="1"/>
</dbReference>
<dbReference type="NCBIfam" id="NF006375">
    <property type="entry name" value="PRK08609.1"/>
    <property type="match status" value="1"/>
</dbReference>
<dbReference type="Gene3D" id="3.30.460.10">
    <property type="entry name" value="Beta Polymerase, domain 2"/>
    <property type="match status" value="1"/>
</dbReference>
<sequence>MNNRISNSEVVAILKEVLAAMEIKGADRFRIRAYQNAVAIIDGLTTSIQDIWEEGRLDDVPGIGSALASHLNDLFTKGLVSEFESVKKGLPDGMFALLGLRGVGAKKAFKLAATFDLKDRSTALEELKKHAQAGHIKTIEGFGEKSEADILDSIQQSKTSKNDKQRMLLVKAEQIIGRVIEYMKTCPGVEKVDALGSIRRRNPTVGDLDMVVSTTDSAAAIEYFINYPESHDVVAKGDKKAVILLTGDIQVDLRVSSPEAYGSMLQYNTGSKQHNVLLRTYALEKGMSLSEYGIKRDGELRKYKTEENFYRAVGLPYIPPELRQGTDEIDLARKDQLPNLITLTDIKGDLQSHTIFSDGANTLEEMVEKAINLRYEYYGVTDHGPSVINRGYKEVERMLLAQREKIDKINASQNKIKVLYGMEVNILADATLGLPDDLLKILDYALGSIHTAFTQDKATITKRVVKAIENPYISFIGHPTGRLINEREACDIDWKIVFDALLANDKTIEINAQPDRLDLTEDLVRVAVKKGIKLIVNTDAHSTDQLDLMKYGIDTARRGFCEKRNVINTNSYKDFVTLLRP</sequence>
<proteinExistence type="predicted"/>
<dbReference type="Pfam" id="PF14791">
    <property type="entry name" value="DNA_pol_B_thumb"/>
    <property type="match status" value="1"/>
</dbReference>
<dbReference type="InterPro" id="IPR029398">
    <property type="entry name" value="PolB_thumb"/>
</dbReference>
<reference evidence="5 6" key="1">
    <citation type="journal article" date="2020" name="Biotechnol. Biofuels">
        <title>New insights from the biogas microbiome by comprehensive genome-resolved metagenomics of nearly 1600 species originating from multiple anaerobic digesters.</title>
        <authorList>
            <person name="Campanaro S."/>
            <person name="Treu L."/>
            <person name="Rodriguez-R L.M."/>
            <person name="Kovalovszki A."/>
            <person name="Ziels R.M."/>
            <person name="Maus I."/>
            <person name="Zhu X."/>
            <person name="Kougias P.G."/>
            <person name="Basile A."/>
            <person name="Luo G."/>
            <person name="Schluter A."/>
            <person name="Konstantinidis K.T."/>
            <person name="Angelidaki I."/>
        </authorList>
    </citation>
    <scope>NUCLEOTIDE SEQUENCE [LARGE SCALE GENOMIC DNA]</scope>
    <source>
        <strain evidence="5">AS27yjCOA_165</strain>
    </source>
</reference>
<dbReference type="CDD" id="cd07436">
    <property type="entry name" value="PHP_PolX"/>
    <property type="match status" value="1"/>
</dbReference>
<dbReference type="InterPro" id="IPR050243">
    <property type="entry name" value="PHP_phosphatase"/>
</dbReference>
<dbReference type="Gene3D" id="3.20.20.140">
    <property type="entry name" value="Metal-dependent hydrolases"/>
    <property type="match status" value="1"/>
</dbReference>
<dbReference type="GO" id="GO:0042578">
    <property type="term" value="F:phosphoric ester hydrolase activity"/>
    <property type="evidence" value="ECO:0007669"/>
    <property type="project" value="TreeGrafter"/>
</dbReference>
<feature type="domain" description="DNA-directed DNA polymerase X" evidence="4">
    <location>
        <begin position="5"/>
        <end position="324"/>
    </location>
</feature>
<dbReference type="CDD" id="cd00141">
    <property type="entry name" value="NT_POLXc"/>
    <property type="match status" value="1"/>
</dbReference>
<dbReference type="InterPro" id="IPR004013">
    <property type="entry name" value="PHP_dom"/>
</dbReference>
<dbReference type="SUPFAM" id="SSF81301">
    <property type="entry name" value="Nucleotidyltransferase"/>
    <property type="match status" value="1"/>
</dbReference>
<accession>A0A7X9DJZ0</accession>
<dbReference type="GO" id="GO:0008270">
    <property type="term" value="F:zinc ion binding"/>
    <property type="evidence" value="ECO:0007669"/>
    <property type="project" value="TreeGrafter"/>
</dbReference>
<dbReference type="SMART" id="SM00483">
    <property type="entry name" value="POLXc"/>
    <property type="match status" value="1"/>
</dbReference>
<dbReference type="GO" id="GO:0003887">
    <property type="term" value="F:DNA-directed DNA polymerase activity"/>
    <property type="evidence" value="ECO:0007669"/>
    <property type="project" value="InterPro"/>
</dbReference>
<dbReference type="InterPro" id="IPR003141">
    <property type="entry name" value="Pol/His_phosphatase_N"/>
</dbReference>
<keyword evidence="1" id="KW-0808">Transferase</keyword>
<dbReference type="InterPro" id="IPR016195">
    <property type="entry name" value="Pol/histidinol_Pase-like"/>
</dbReference>
<dbReference type="GO" id="GO:0005829">
    <property type="term" value="C:cytosol"/>
    <property type="evidence" value="ECO:0007669"/>
    <property type="project" value="TreeGrafter"/>
</dbReference>
<protein>
    <submittedName>
        <fullName evidence="5">DNA polymerase/3'-5' exonuclease PolX</fullName>
    </submittedName>
</protein>
<evidence type="ECO:0000256" key="2">
    <source>
        <dbReference type="ARBA" id="ARBA00022695"/>
    </source>
</evidence>
<dbReference type="PIRSF" id="PIRSF005047">
    <property type="entry name" value="UCP005047_YshC"/>
    <property type="match status" value="1"/>
</dbReference>
<comment type="caution">
    <text evidence="5">The sequence shown here is derived from an EMBL/GenBank/DDBJ whole genome shotgun (WGS) entry which is preliminary data.</text>
</comment>
<evidence type="ECO:0000256" key="1">
    <source>
        <dbReference type="ARBA" id="ARBA00022679"/>
    </source>
</evidence>
<evidence type="ECO:0000313" key="6">
    <source>
        <dbReference type="Proteomes" id="UP000526033"/>
    </source>
</evidence>
<dbReference type="PANTHER" id="PTHR36928:SF1">
    <property type="entry name" value="PHOSPHATASE YCDX-RELATED"/>
    <property type="match status" value="1"/>
</dbReference>
<keyword evidence="5" id="KW-0269">Exonuclease</keyword>
<evidence type="ECO:0000259" key="4">
    <source>
        <dbReference type="SMART" id="SM00483"/>
    </source>
</evidence>
<keyword evidence="2" id="KW-0548">Nucleotidyltransferase</keyword>
<dbReference type="AlphaFoldDB" id="A0A7X9DJZ0"/>
<dbReference type="InterPro" id="IPR002054">
    <property type="entry name" value="DNA-dir_DNA_pol_X"/>
</dbReference>
<feature type="domain" description="Polymerase/histidinol phosphatase N-terminal" evidence="3">
    <location>
        <begin position="348"/>
        <end position="428"/>
    </location>
</feature>
<dbReference type="Pfam" id="PF02811">
    <property type="entry name" value="PHP"/>
    <property type="match status" value="1"/>
</dbReference>
<dbReference type="Gene3D" id="1.10.150.110">
    <property type="entry name" value="DNA polymerase beta, N-terminal domain-like"/>
    <property type="match status" value="1"/>
</dbReference>
<dbReference type="InterPro" id="IPR043519">
    <property type="entry name" value="NT_sf"/>
</dbReference>
<dbReference type="InterPro" id="IPR047967">
    <property type="entry name" value="PolX_PHP"/>
</dbReference>
<dbReference type="Proteomes" id="UP000526033">
    <property type="component" value="Unassembled WGS sequence"/>
</dbReference>
<dbReference type="InterPro" id="IPR010996">
    <property type="entry name" value="HHH_MUS81"/>
</dbReference>
<dbReference type="InterPro" id="IPR027421">
    <property type="entry name" value="DNA_pol_lamdba_lyase_dom_sf"/>
</dbReference>
<organism evidence="5 6">
    <name type="scientific">candidate division WWE3 bacterium</name>
    <dbReference type="NCBI Taxonomy" id="2053526"/>
    <lineage>
        <taxon>Bacteria</taxon>
        <taxon>Katanobacteria</taxon>
    </lineage>
</organism>
<keyword evidence="5" id="KW-0540">Nuclease</keyword>
<name>A0A7X9DJZ0_UNCKA</name>